<evidence type="ECO:0000256" key="1">
    <source>
        <dbReference type="SAM" id="Phobius"/>
    </source>
</evidence>
<keyword evidence="1" id="KW-0472">Membrane</keyword>
<dbReference type="Proteomes" id="UP000254863">
    <property type="component" value="Unassembled WGS sequence"/>
</dbReference>
<accession>A0A7H4N588</accession>
<protein>
    <submittedName>
        <fullName evidence="2">RND multidrug efflux transporter, Acriflavin resistance protein</fullName>
    </submittedName>
</protein>
<dbReference type="EMBL" id="UGMS01000001">
    <property type="protein sequence ID" value="STV78517.1"/>
    <property type="molecule type" value="Genomic_DNA"/>
</dbReference>
<comment type="caution">
    <text evidence="2">The sequence shown here is derived from an EMBL/GenBank/DDBJ whole genome shotgun (WGS) entry which is preliminary data.</text>
</comment>
<name>A0A7H4N588_9ENTR</name>
<dbReference type="AlphaFoldDB" id="A0A7H4N588"/>
<evidence type="ECO:0000313" key="3">
    <source>
        <dbReference type="Proteomes" id="UP000254863"/>
    </source>
</evidence>
<sequence>MRDGYGRLVGRMNRHPWLALAATMAAAGVVVFSFITMPKGFLPQEDQGYFFASVQLA</sequence>
<evidence type="ECO:0000313" key="2">
    <source>
        <dbReference type="EMBL" id="STV78517.1"/>
    </source>
</evidence>
<dbReference type="Pfam" id="PF00873">
    <property type="entry name" value="ACR_tran"/>
    <property type="match status" value="1"/>
</dbReference>
<dbReference type="GO" id="GO:0022857">
    <property type="term" value="F:transmembrane transporter activity"/>
    <property type="evidence" value="ECO:0007669"/>
    <property type="project" value="InterPro"/>
</dbReference>
<keyword evidence="1" id="KW-1133">Transmembrane helix</keyword>
<organism evidence="2 3">
    <name type="scientific">Klebsiella michiganensis</name>
    <dbReference type="NCBI Taxonomy" id="1134687"/>
    <lineage>
        <taxon>Bacteria</taxon>
        <taxon>Pseudomonadati</taxon>
        <taxon>Pseudomonadota</taxon>
        <taxon>Gammaproteobacteria</taxon>
        <taxon>Enterobacterales</taxon>
        <taxon>Enterobacteriaceae</taxon>
        <taxon>Klebsiella/Raoultella group</taxon>
        <taxon>Klebsiella</taxon>
    </lineage>
</organism>
<proteinExistence type="predicted"/>
<keyword evidence="1" id="KW-0812">Transmembrane</keyword>
<dbReference type="InterPro" id="IPR001036">
    <property type="entry name" value="Acrflvin-R"/>
</dbReference>
<feature type="transmembrane region" description="Helical" evidence="1">
    <location>
        <begin position="17"/>
        <end position="37"/>
    </location>
</feature>
<dbReference type="GO" id="GO:0016020">
    <property type="term" value="C:membrane"/>
    <property type="evidence" value="ECO:0007669"/>
    <property type="project" value="InterPro"/>
</dbReference>
<reference evidence="2 3" key="1">
    <citation type="submission" date="2018-06" db="EMBL/GenBank/DDBJ databases">
        <authorList>
            <consortium name="Pathogen Informatics"/>
            <person name="Doyle S."/>
        </authorList>
    </citation>
    <scope>NUCLEOTIDE SEQUENCE [LARGE SCALE GENOMIC DNA]</scope>
    <source>
        <strain evidence="2 3">NCTC11685</strain>
    </source>
</reference>
<dbReference type="Gene3D" id="1.20.1640.10">
    <property type="entry name" value="Multidrug efflux transporter AcrB transmembrane domain"/>
    <property type="match status" value="1"/>
</dbReference>
<gene>
    <name evidence="2" type="primary">bepG_2</name>
    <name evidence="2" type="ORF">NCTC11685_02215</name>
</gene>